<dbReference type="STRING" id="1447782.SAMN05444417_0372"/>
<keyword evidence="6" id="KW-1185">Reference proteome</keyword>
<dbReference type="SUPFAM" id="SSF75516">
    <property type="entry name" value="Pheromone-binding domain of LuxR-like quorum-sensing transcription factors"/>
    <property type="match status" value="1"/>
</dbReference>
<dbReference type="AlphaFoldDB" id="A0A1M6AD36"/>
<dbReference type="GO" id="GO:0006355">
    <property type="term" value="P:regulation of DNA-templated transcription"/>
    <property type="evidence" value="ECO:0007669"/>
    <property type="project" value="InterPro"/>
</dbReference>
<evidence type="ECO:0000313" key="6">
    <source>
        <dbReference type="Proteomes" id="UP000184292"/>
    </source>
</evidence>
<keyword evidence="2" id="KW-0238">DNA-binding</keyword>
<dbReference type="Proteomes" id="UP000184292">
    <property type="component" value="Unassembled WGS sequence"/>
</dbReference>
<dbReference type="InterPro" id="IPR000792">
    <property type="entry name" value="Tscrpt_reg_LuxR_C"/>
</dbReference>
<keyword evidence="1" id="KW-0805">Transcription regulation</keyword>
<protein>
    <submittedName>
        <fullName evidence="5">LuxR family transcriptional regulator</fullName>
    </submittedName>
</protein>
<evidence type="ECO:0000259" key="4">
    <source>
        <dbReference type="SMART" id="SM00421"/>
    </source>
</evidence>
<accession>A0A1M6AD36</accession>
<gene>
    <name evidence="5" type="ORF">SAMN05444417_0372</name>
</gene>
<organism evidence="5 6">
    <name type="scientific">Wenxinia saemankumensis</name>
    <dbReference type="NCBI Taxonomy" id="1447782"/>
    <lineage>
        <taxon>Bacteria</taxon>
        <taxon>Pseudomonadati</taxon>
        <taxon>Pseudomonadota</taxon>
        <taxon>Alphaproteobacteria</taxon>
        <taxon>Rhodobacterales</taxon>
        <taxon>Roseobacteraceae</taxon>
        <taxon>Wenxinia</taxon>
    </lineage>
</organism>
<dbReference type="Gene3D" id="1.10.10.10">
    <property type="entry name" value="Winged helix-like DNA-binding domain superfamily/Winged helix DNA-binding domain"/>
    <property type="match status" value="1"/>
</dbReference>
<dbReference type="RefSeq" id="WP_073326014.1">
    <property type="nucleotide sequence ID" value="NZ_FQYO01000001.1"/>
</dbReference>
<sequence length="206" mass="22945">MSNGLDNRRLQAELARLDPFAEAGYFLALHFRFTSPLMLFQTFDEAWIEHYAEQGYVLRDPMIAWSYAQSGATRWSDGKLVDPYGMVEEARGFGLRYGVTISVGPVKSRTVCSVAHSSRDFEDDEIEAIQAIVTRLHGLTEPKGQMTKAQVEALSLIAEGHRHAAAAHLLGISESALKLRLASARERLMARTTPEAIQRARSLNLL</sequence>
<evidence type="ECO:0000256" key="2">
    <source>
        <dbReference type="ARBA" id="ARBA00023125"/>
    </source>
</evidence>
<dbReference type="SMART" id="SM00421">
    <property type="entry name" value="HTH_LUXR"/>
    <property type="match status" value="1"/>
</dbReference>
<proteinExistence type="predicted"/>
<dbReference type="InterPro" id="IPR036693">
    <property type="entry name" value="TF_LuxR_autoind-bd_dom_sf"/>
</dbReference>
<name>A0A1M6AD36_9RHOB</name>
<dbReference type="SUPFAM" id="SSF46894">
    <property type="entry name" value="C-terminal effector domain of the bipartite response regulators"/>
    <property type="match status" value="1"/>
</dbReference>
<evidence type="ECO:0000313" key="5">
    <source>
        <dbReference type="EMBL" id="SHI34454.1"/>
    </source>
</evidence>
<evidence type="ECO:0000256" key="1">
    <source>
        <dbReference type="ARBA" id="ARBA00023015"/>
    </source>
</evidence>
<feature type="domain" description="HTH luxR-type" evidence="4">
    <location>
        <begin position="143"/>
        <end position="200"/>
    </location>
</feature>
<dbReference type="EMBL" id="FQYO01000001">
    <property type="protein sequence ID" value="SHI34454.1"/>
    <property type="molecule type" value="Genomic_DNA"/>
</dbReference>
<dbReference type="GO" id="GO:0003677">
    <property type="term" value="F:DNA binding"/>
    <property type="evidence" value="ECO:0007669"/>
    <property type="project" value="UniProtKB-KW"/>
</dbReference>
<reference evidence="5 6" key="1">
    <citation type="submission" date="2016-11" db="EMBL/GenBank/DDBJ databases">
        <authorList>
            <person name="Jaros S."/>
            <person name="Januszkiewicz K."/>
            <person name="Wedrychowicz H."/>
        </authorList>
    </citation>
    <scope>NUCLEOTIDE SEQUENCE [LARGE SCALE GENOMIC DNA]</scope>
    <source>
        <strain evidence="5 6">DSM 100565</strain>
    </source>
</reference>
<dbReference type="Pfam" id="PF03472">
    <property type="entry name" value="Autoind_bind"/>
    <property type="match status" value="1"/>
</dbReference>
<evidence type="ECO:0000256" key="3">
    <source>
        <dbReference type="ARBA" id="ARBA00023163"/>
    </source>
</evidence>
<dbReference type="InterPro" id="IPR005143">
    <property type="entry name" value="TF_LuxR_autoind-bd_dom"/>
</dbReference>
<dbReference type="InterPro" id="IPR036388">
    <property type="entry name" value="WH-like_DNA-bd_sf"/>
</dbReference>
<dbReference type="InterPro" id="IPR016032">
    <property type="entry name" value="Sig_transdc_resp-reg_C-effctor"/>
</dbReference>
<dbReference type="Gene3D" id="3.30.450.80">
    <property type="entry name" value="Transcription factor LuxR-like, autoinducer-binding domain"/>
    <property type="match status" value="1"/>
</dbReference>
<keyword evidence="3" id="KW-0804">Transcription</keyword>